<evidence type="ECO:0008006" key="4">
    <source>
        <dbReference type="Google" id="ProtNLM"/>
    </source>
</evidence>
<dbReference type="InterPro" id="IPR011044">
    <property type="entry name" value="Quino_amine_DH_bsu"/>
</dbReference>
<organism evidence="2 3">
    <name type="scientific">Clavibacter michiganensis</name>
    <dbReference type="NCBI Taxonomy" id="28447"/>
    <lineage>
        <taxon>Bacteria</taxon>
        <taxon>Bacillati</taxon>
        <taxon>Actinomycetota</taxon>
        <taxon>Actinomycetes</taxon>
        <taxon>Micrococcales</taxon>
        <taxon>Microbacteriaceae</taxon>
        <taxon>Clavibacter</taxon>
    </lineage>
</organism>
<dbReference type="PROSITE" id="PS51257">
    <property type="entry name" value="PROKAR_LIPOPROTEIN"/>
    <property type="match status" value="1"/>
</dbReference>
<reference evidence="2 3" key="1">
    <citation type="submission" date="2016-08" db="EMBL/GenBank/DDBJ databases">
        <title>Genome sequence of Clavibacter michiganensis spp strain CFBP7494.</title>
        <authorList>
            <person name="Thapa S.P."/>
            <person name="Coaker G."/>
            <person name="Jacques M.-A."/>
        </authorList>
    </citation>
    <scope>NUCLEOTIDE SEQUENCE [LARGE SCALE GENOMIC DNA]</scope>
    <source>
        <strain evidence="2">CFBP7494</strain>
    </source>
</reference>
<sequence>MRSRTIAPALLAGLALALTACSTAPADAPPADPTADEQGEGHGAVAGAAELSEPRLGLTSIDPTGAVTHLDLLDESVADLGSLGAPTAMTTDGRYLLAQTDAGVEIVDSGVWTWDHVDHFHYYRADPRLLGTVEGDGTAIVATTNLSTSGGTGLFFPDSGEAVLLDTEALAEGEVEELFRLDGEPGPGMVVPVGSSALVTEGQGADATVVGRTAEGERTGLVEPCPDPAGTITTRVGAVVGCSDGALLASMDGDELNVDRIPYPEGTTAPPATDFDNREGRPTVAGLAGDQGIWLLDTRERAWTLLPAPAPLVHVTAVDDADDHLLALTADGRVLVMSAVDGAVLADTGPLVADSLAAGRIPTLVADQQRAYLAGPVERRLHEIDFADGARVSRTFDTATEPAFTAETGR</sequence>
<dbReference type="AlphaFoldDB" id="A0A251Y9F3"/>
<evidence type="ECO:0000313" key="2">
    <source>
        <dbReference type="EMBL" id="OUE20896.1"/>
    </source>
</evidence>
<gene>
    <name evidence="2" type="ORF">BFL34_01714</name>
</gene>
<feature type="chain" id="PRO_5012377457" description="ABC transporter" evidence="1">
    <location>
        <begin position="27"/>
        <end position="410"/>
    </location>
</feature>
<dbReference type="EMBL" id="MDJW01000008">
    <property type="protein sequence ID" value="OUE20896.1"/>
    <property type="molecule type" value="Genomic_DNA"/>
</dbReference>
<evidence type="ECO:0000313" key="3">
    <source>
        <dbReference type="Proteomes" id="UP000194837"/>
    </source>
</evidence>
<proteinExistence type="predicted"/>
<accession>A0A251Y9F3</accession>
<feature type="signal peptide" evidence="1">
    <location>
        <begin position="1"/>
        <end position="26"/>
    </location>
</feature>
<protein>
    <recommendedName>
        <fullName evidence="4">ABC transporter</fullName>
    </recommendedName>
</protein>
<name>A0A251Y9F3_9MICO</name>
<evidence type="ECO:0000256" key="1">
    <source>
        <dbReference type="SAM" id="SignalP"/>
    </source>
</evidence>
<dbReference type="Proteomes" id="UP000194837">
    <property type="component" value="Unassembled WGS sequence"/>
</dbReference>
<keyword evidence="1" id="KW-0732">Signal</keyword>
<dbReference type="RefSeq" id="WP_086521446.1">
    <property type="nucleotide sequence ID" value="NZ_MDJW01000008.1"/>
</dbReference>
<comment type="caution">
    <text evidence="2">The sequence shown here is derived from an EMBL/GenBank/DDBJ whole genome shotgun (WGS) entry which is preliminary data.</text>
</comment>
<dbReference type="SUPFAM" id="SSF50969">
    <property type="entry name" value="YVTN repeat-like/Quinoprotein amine dehydrogenase"/>
    <property type="match status" value="1"/>
</dbReference>